<evidence type="ECO:0000313" key="2">
    <source>
        <dbReference type="EMBL" id="MDE4907715.1"/>
    </source>
</evidence>
<dbReference type="SUPFAM" id="SSF49879">
    <property type="entry name" value="SMAD/FHA domain"/>
    <property type="match status" value="1"/>
</dbReference>
<dbReference type="SUPFAM" id="SSF46785">
    <property type="entry name" value="Winged helix' DNA-binding domain"/>
    <property type="match status" value="1"/>
</dbReference>
<dbReference type="Gene3D" id="2.60.200.20">
    <property type="match status" value="1"/>
</dbReference>
<dbReference type="InterPro" id="IPR000253">
    <property type="entry name" value="FHA_dom"/>
</dbReference>
<dbReference type="CDD" id="cd00060">
    <property type="entry name" value="FHA"/>
    <property type="match status" value="1"/>
</dbReference>
<name>A0A9Q4KP96_9EURY</name>
<reference evidence="2" key="1">
    <citation type="submission" date="2022-01" db="EMBL/GenBank/DDBJ databases">
        <title>Draft genome of Methanogenium marinum DSM 15558.</title>
        <authorList>
            <person name="Chen S.-C."/>
            <person name="You Y.-T."/>
        </authorList>
    </citation>
    <scope>NUCLEOTIDE SEQUENCE</scope>
    <source>
        <strain evidence="2">DSM 15558</strain>
    </source>
</reference>
<dbReference type="Pfam" id="PF01022">
    <property type="entry name" value="HTH_5"/>
    <property type="match status" value="1"/>
</dbReference>
<protein>
    <submittedName>
        <fullName evidence="2">FHA domain-containing protein</fullName>
    </submittedName>
</protein>
<feature type="domain" description="FHA" evidence="1">
    <location>
        <begin position="168"/>
        <end position="247"/>
    </location>
</feature>
<comment type="caution">
    <text evidence="2">The sequence shown here is derived from an EMBL/GenBank/DDBJ whole genome shotgun (WGS) entry which is preliminary data.</text>
</comment>
<dbReference type="PROSITE" id="PS50006">
    <property type="entry name" value="FHA_DOMAIN"/>
    <property type="match status" value="1"/>
</dbReference>
<dbReference type="InterPro" id="IPR008984">
    <property type="entry name" value="SMAD_FHA_dom_sf"/>
</dbReference>
<dbReference type="SMART" id="SM00418">
    <property type="entry name" value="HTH_ARSR"/>
    <property type="match status" value="1"/>
</dbReference>
<dbReference type="GO" id="GO:0003700">
    <property type="term" value="F:DNA-binding transcription factor activity"/>
    <property type="evidence" value="ECO:0007669"/>
    <property type="project" value="InterPro"/>
</dbReference>
<dbReference type="InterPro" id="IPR011991">
    <property type="entry name" value="ArsR-like_HTH"/>
</dbReference>
<dbReference type="Proteomes" id="UP001143747">
    <property type="component" value="Unassembled WGS sequence"/>
</dbReference>
<keyword evidence="3" id="KW-1185">Reference proteome</keyword>
<evidence type="ECO:0000259" key="1">
    <source>
        <dbReference type="PROSITE" id="PS50006"/>
    </source>
</evidence>
<dbReference type="Gene3D" id="1.10.10.10">
    <property type="entry name" value="Winged helix-like DNA-binding domain superfamily/Winged helix DNA-binding domain"/>
    <property type="match status" value="1"/>
</dbReference>
<accession>A0A9Q4KP96</accession>
<dbReference type="AlphaFoldDB" id="A0A9Q4KP96"/>
<dbReference type="InterPro" id="IPR001845">
    <property type="entry name" value="HTH_ArsR_DNA-bd_dom"/>
</dbReference>
<evidence type="ECO:0000313" key="3">
    <source>
        <dbReference type="Proteomes" id="UP001143747"/>
    </source>
</evidence>
<dbReference type="EMBL" id="JAKELO010000002">
    <property type="protein sequence ID" value="MDE4907715.1"/>
    <property type="molecule type" value="Genomic_DNA"/>
</dbReference>
<gene>
    <name evidence="2" type="ORF">L0665_03700</name>
</gene>
<dbReference type="CDD" id="cd00090">
    <property type="entry name" value="HTH_ARSR"/>
    <property type="match status" value="1"/>
</dbReference>
<dbReference type="Pfam" id="PF00498">
    <property type="entry name" value="FHA"/>
    <property type="match status" value="1"/>
</dbReference>
<dbReference type="InterPro" id="IPR036388">
    <property type="entry name" value="WH-like_DNA-bd_sf"/>
</dbReference>
<sequence length="285" mass="31314">MNDPDDYANAKTVMMTEDMDYYEDLSKYLNVLSNPVRLHILKIIENTPKDASEIAAGIGTSYVNTKKHLEKMLTAGIITKEAGFGRATSRGSLPVWKYSTRPGGIEEIIRNLGLFSNLDIDIKGSELAGKVEEARRMVSREYAGESPVIFVLGGPADGQTIPLLEDVTRIGREEKRLGPLMEGEEVTAVQYAPPGTLTGDAAIVVHRDFDLVTRISRPHAEILRKEGGWFLTDRGSTGGTYLNDNQCEANTEVRLMAGDIIDLARGPRGVRFLFIVAEVQDAADK</sequence>
<dbReference type="InterPro" id="IPR036390">
    <property type="entry name" value="WH_DNA-bd_sf"/>
</dbReference>
<dbReference type="RefSeq" id="WP_274924363.1">
    <property type="nucleotide sequence ID" value="NZ_JAKELO010000002.1"/>
</dbReference>
<proteinExistence type="predicted"/>
<organism evidence="2 3">
    <name type="scientific">Methanogenium marinum</name>
    <dbReference type="NCBI Taxonomy" id="348610"/>
    <lineage>
        <taxon>Archaea</taxon>
        <taxon>Methanobacteriati</taxon>
        <taxon>Methanobacteriota</taxon>
        <taxon>Stenosarchaea group</taxon>
        <taxon>Methanomicrobia</taxon>
        <taxon>Methanomicrobiales</taxon>
        <taxon>Methanomicrobiaceae</taxon>
        <taxon>Methanogenium</taxon>
    </lineage>
</organism>